<organism evidence="4 5">
    <name type="scientific">Thyridium curvatum</name>
    <dbReference type="NCBI Taxonomy" id="1093900"/>
    <lineage>
        <taxon>Eukaryota</taxon>
        <taxon>Fungi</taxon>
        <taxon>Dikarya</taxon>
        <taxon>Ascomycota</taxon>
        <taxon>Pezizomycotina</taxon>
        <taxon>Sordariomycetes</taxon>
        <taxon>Sordariomycetidae</taxon>
        <taxon>Thyridiales</taxon>
        <taxon>Thyridiaceae</taxon>
        <taxon>Thyridium</taxon>
    </lineage>
</organism>
<dbReference type="InterPro" id="IPR053185">
    <property type="entry name" value="SET_domain_protein"/>
</dbReference>
<dbReference type="GeneID" id="41976517"/>
<dbReference type="InterPro" id="IPR046341">
    <property type="entry name" value="SET_dom_sf"/>
</dbReference>
<dbReference type="CDD" id="cd20071">
    <property type="entry name" value="SET_SMYD"/>
    <property type="match status" value="1"/>
</dbReference>
<evidence type="ECO:0000259" key="3">
    <source>
        <dbReference type="PROSITE" id="PS50280"/>
    </source>
</evidence>
<keyword evidence="2" id="KW-0732">Signal</keyword>
<name>A0A507AXT8_9PEZI</name>
<dbReference type="PANTHER" id="PTHR47332">
    <property type="entry name" value="SET DOMAIN-CONTAINING PROTEIN 5"/>
    <property type="match status" value="1"/>
</dbReference>
<dbReference type="PANTHER" id="PTHR47332:SF6">
    <property type="entry name" value="SET DOMAIN-CONTAINING PROTEIN"/>
    <property type="match status" value="1"/>
</dbReference>
<dbReference type="AlphaFoldDB" id="A0A507AXT8"/>
<dbReference type="SUPFAM" id="SSF82199">
    <property type="entry name" value="SET domain"/>
    <property type="match status" value="1"/>
</dbReference>
<evidence type="ECO:0000256" key="2">
    <source>
        <dbReference type="SAM" id="SignalP"/>
    </source>
</evidence>
<dbReference type="Pfam" id="PF00856">
    <property type="entry name" value="SET"/>
    <property type="match status" value="1"/>
</dbReference>
<dbReference type="STRING" id="1093900.A0A507AXT8"/>
<evidence type="ECO:0000256" key="1">
    <source>
        <dbReference type="SAM" id="MobiDB-lite"/>
    </source>
</evidence>
<feature type="signal peptide" evidence="2">
    <location>
        <begin position="1"/>
        <end position="26"/>
    </location>
</feature>
<reference evidence="4 5" key="1">
    <citation type="submission" date="2019-06" db="EMBL/GenBank/DDBJ databases">
        <title>Draft genome sequence of the filamentous fungus Phialemoniopsis curvata isolated from diesel fuel.</title>
        <authorList>
            <person name="Varaljay V.A."/>
            <person name="Lyon W.J."/>
            <person name="Crouch A.L."/>
            <person name="Drake C.E."/>
            <person name="Hollomon J.M."/>
            <person name="Nadeau L.J."/>
            <person name="Nunn H.S."/>
            <person name="Stevenson B.S."/>
            <person name="Bojanowski C.L."/>
            <person name="Crookes-Goodson W.J."/>
        </authorList>
    </citation>
    <scope>NUCLEOTIDE SEQUENCE [LARGE SCALE GENOMIC DNA]</scope>
    <source>
        <strain evidence="4 5">D216</strain>
    </source>
</reference>
<dbReference type="OrthoDB" id="438641at2759"/>
<feature type="region of interest" description="Disordered" evidence="1">
    <location>
        <begin position="443"/>
        <end position="462"/>
    </location>
</feature>
<dbReference type="EMBL" id="SKBQ01000063">
    <property type="protein sequence ID" value="TPX09731.1"/>
    <property type="molecule type" value="Genomic_DNA"/>
</dbReference>
<feature type="compositionally biased region" description="Acidic residues" evidence="1">
    <location>
        <begin position="448"/>
        <end position="462"/>
    </location>
</feature>
<protein>
    <recommendedName>
        <fullName evidence="3">SET domain-containing protein</fullName>
    </recommendedName>
</protein>
<dbReference type="Proteomes" id="UP000319257">
    <property type="component" value="Unassembled WGS sequence"/>
</dbReference>
<evidence type="ECO:0000313" key="4">
    <source>
        <dbReference type="EMBL" id="TPX09731.1"/>
    </source>
</evidence>
<dbReference type="Gene3D" id="2.170.270.10">
    <property type="entry name" value="SET domain"/>
    <property type="match status" value="1"/>
</dbReference>
<keyword evidence="5" id="KW-1185">Reference proteome</keyword>
<evidence type="ECO:0000313" key="5">
    <source>
        <dbReference type="Proteomes" id="UP000319257"/>
    </source>
</evidence>
<dbReference type="RefSeq" id="XP_030991442.1">
    <property type="nucleotide sequence ID" value="XM_031143995.1"/>
</dbReference>
<dbReference type="InterPro" id="IPR001214">
    <property type="entry name" value="SET_dom"/>
</dbReference>
<dbReference type="InParanoid" id="A0A507AXT8"/>
<feature type="chain" id="PRO_5021505566" description="SET domain-containing protein" evidence="2">
    <location>
        <begin position="27"/>
        <end position="462"/>
    </location>
</feature>
<dbReference type="PROSITE" id="PS50280">
    <property type="entry name" value="SET"/>
    <property type="match status" value="1"/>
</dbReference>
<comment type="caution">
    <text evidence="4">The sequence shown here is derived from an EMBL/GenBank/DDBJ whole genome shotgun (WGS) entry which is preliminary data.</text>
</comment>
<sequence length="462" mass="51148">MTPTPALLRHALLLGALLSTPRPTLQDSSGPSINDDAVCKWNLRSGGAFPRLLPIRDSCPKPIDTRRSGSHDASRSRFYPWSYKPYCLRPADVPKGSSPKLCVYTSTHFRGGHGLSLLTTPDLAASLADSLDDSLVDAKLRDHPGSSMAAPAVRTHRSYIVRELPGRGKGVVATRDIAKLEVIHIGYPAIVAQMDYTHLLSKEQAAVMLEKAVGQLPAERQEEIWALARSTGAADPMTDILKTNIFGLEVDGVSHMGLYPEGSEAVAHVLNGTGSTFWRSSPRTLTMEVVAMRDIKAGEEIVHSYAPLGSPYEERKMVLHQWGFTCSCALCSLPPSERARSDDRRNRIWEVYADLTNSAAALGRKVVDERVDELMYLVDREGLWPQLVEYYQVAARAYTALREYDVAREYAEKAEATWIEYGGVDHDGAEDIRQLWEDLRRAERGEASQDDVSDVDLDDLVD</sequence>
<feature type="domain" description="SET" evidence="3">
    <location>
        <begin position="151"/>
        <end position="306"/>
    </location>
</feature>
<proteinExistence type="predicted"/>
<accession>A0A507AXT8</accession>
<gene>
    <name evidence="4" type="ORF">E0L32_009070</name>
</gene>